<feature type="chain" id="PRO_5025338423" evidence="2">
    <location>
        <begin position="22"/>
        <end position="129"/>
    </location>
</feature>
<feature type="region of interest" description="Disordered" evidence="1">
    <location>
        <begin position="31"/>
        <end position="51"/>
    </location>
</feature>
<dbReference type="AlphaFoldDB" id="A0A6A5U454"/>
<gene>
    <name evidence="3" type="ORF">CC80DRAFT_502060</name>
</gene>
<sequence length="129" mass="13290">MRASTAAAIIAFTAGMTFTHAAPTAMNGLNTLNANDGAQKREADPQGRRGPGRIIGNVAEGLAGTVGAAVDVATIGTLLAPAQKREAEPVSNEDFNNIVDDIVKRQEVDEFGQPQVVSDGGPVNLNHLG</sequence>
<organism evidence="3 4">
    <name type="scientific">Byssothecium circinans</name>
    <dbReference type="NCBI Taxonomy" id="147558"/>
    <lineage>
        <taxon>Eukaryota</taxon>
        <taxon>Fungi</taxon>
        <taxon>Dikarya</taxon>
        <taxon>Ascomycota</taxon>
        <taxon>Pezizomycotina</taxon>
        <taxon>Dothideomycetes</taxon>
        <taxon>Pleosporomycetidae</taxon>
        <taxon>Pleosporales</taxon>
        <taxon>Massarineae</taxon>
        <taxon>Massarinaceae</taxon>
        <taxon>Byssothecium</taxon>
    </lineage>
</organism>
<evidence type="ECO:0000256" key="1">
    <source>
        <dbReference type="SAM" id="MobiDB-lite"/>
    </source>
</evidence>
<accession>A0A6A5U454</accession>
<feature type="compositionally biased region" description="Basic and acidic residues" evidence="1">
    <location>
        <begin position="38"/>
        <end position="47"/>
    </location>
</feature>
<evidence type="ECO:0000313" key="3">
    <source>
        <dbReference type="EMBL" id="KAF1959923.1"/>
    </source>
</evidence>
<name>A0A6A5U454_9PLEO</name>
<dbReference type="EMBL" id="ML976984">
    <property type="protein sequence ID" value="KAF1959923.1"/>
    <property type="molecule type" value="Genomic_DNA"/>
</dbReference>
<feature type="signal peptide" evidence="2">
    <location>
        <begin position="1"/>
        <end position="21"/>
    </location>
</feature>
<protein>
    <submittedName>
        <fullName evidence="3">Uncharacterized protein</fullName>
    </submittedName>
</protein>
<evidence type="ECO:0000256" key="2">
    <source>
        <dbReference type="SAM" id="SignalP"/>
    </source>
</evidence>
<reference evidence="3" key="1">
    <citation type="journal article" date="2020" name="Stud. Mycol.">
        <title>101 Dothideomycetes genomes: a test case for predicting lifestyles and emergence of pathogens.</title>
        <authorList>
            <person name="Haridas S."/>
            <person name="Albert R."/>
            <person name="Binder M."/>
            <person name="Bloem J."/>
            <person name="Labutti K."/>
            <person name="Salamov A."/>
            <person name="Andreopoulos B."/>
            <person name="Baker S."/>
            <person name="Barry K."/>
            <person name="Bills G."/>
            <person name="Bluhm B."/>
            <person name="Cannon C."/>
            <person name="Castanera R."/>
            <person name="Culley D."/>
            <person name="Daum C."/>
            <person name="Ezra D."/>
            <person name="Gonzalez J."/>
            <person name="Henrissat B."/>
            <person name="Kuo A."/>
            <person name="Liang C."/>
            <person name="Lipzen A."/>
            <person name="Lutzoni F."/>
            <person name="Magnuson J."/>
            <person name="Mondo S."/>
            <person name="Nolan M."/>
            <person name="Ohm R."/>
            <person name="Pangilinan J."/>
            <person name="Park H.-J."/>
            <person name="Ramirez L."/>
            <person name="Alfaro M."/>
            <person name="Sun H."/>
            <person name="Tritt A."/>
            <person name="Yoshinaga Y."/>
            <person name="Zwiers L.-H."/>
            <person name="Turgeon B."/>
            <person name="Goodwin S."/>
            <person name="Spatafora J."/>
            <person name="Crous P."/>
            <person name="Grigoriev I."/>
        </authorList>
    </citation>
    <scope>NUCLEOTIDE SEQUENCE</scope>
    <source>
        <strain evidence="3">CBS 675.92</strain>
    </source>
</reference>
<keyword evidence="4" id="KW-1185">Reference proteome</keyword>
<dbReference type="Proteomes" id="UP000800035">
    <property type="component" value="Unassembled WGS sequence"/>
</dbReference>
<keyword evidence="2" id="KW-0732">Signal</keyword>
<proteinExistence type="predicted"/>
<evidence type="ECO:0000313" key="4">
    <source>
        <dbReference type="Proteomes" id="UP000800035"/>
    </source>
</evidence>